<dbReference type="Pfam" id="PF00665">
    <property type="entry name" value="rve"/>
    <property type="match status" value="1"/>
</dbReference>
<feature type="domain" description="Integrase catalytic" evidence="2">
    <location>
        <begin position="67"/>
        <end position="211"/>
    </location>
</feature>
<keyword evidence="4" id="KW-1185">Reference proteome</keyword>
<dbReference type="PROSITE" id="PS50994">
    <property type="entry name" value="INTEGRASE"/>
    <property type="match status" value="1"/>
</dbReference>
<dbReference type="GO" id="GO:0003676">
    <property type="term" value="F:nucleic acid binding"/>
    <property type="evidence" value="ECO:0007669"/>
    <property type="project" value="InterPro"/>
</dbReference>
<gene>
    <name evidence="3" type="ORF">LPLAT_LOCUS8307</name>
</gene>
<dbReference type="Proteomes" id="UP001497644">
    <property type="component" value="Unassembled WGS sequence"/>
</dbReference>
<dbReference type="GO" id="GO:0003964">
    <property type="term" value="F:RNA-directed DNA polymerase activity"/>
    <property type="evidence" value="ECO:0007669"/>
    <property type="project" value="UniProtKB-EC"/>
</dbReference>
<evidence type="ECO:0000256" key="1">
    <source>
        <dbReference type="ARBA" id="ARBA00012493"/>
    </source>
</evidence>
<dbReference type="InterPro" id="IPR001584">
    <property type="entry name" value="Integrase_cat-core"/>
</dbReference>
<dbReference type="InterPro" id="IPR036397">
    <property type="entry name" value="RNaseH_sf"/>
</dbReference>
<evidence type="ECO:0000259" key="2">
    <source>
        <dbReference type="PROSITE" id="PS50994"/>
    </source>
</evidence>
<dbReference type="EMBL" id="CAXIPU020000607">
    <property type="protein sequence ID" value="CAL1672503.1"/>
    <property type="molecule type" value="Genomic_DNA"/>
</dbReference>
<sequence>MVNNIVRIYHGKMAHCGVEKTIQGINDNYWFPSMRKRVIDHIDNCVTCLLNNVSSNTCEGELQETDSLSSPFQILHTDHYGPMITSANGFKHVLVVIDACTRFTWLFPVKTTSSKETIKHMTLLFQIFGSPQQLVSDRKTSFTSLEFSNFLESNDISHRLVTVAAPLANGLVERINRFLKSSLKKIVSDQQLWDTHLNTVQYVINNSTICY</sequence>
<organism evidence="3 4">
    <name type="scientific">Lasius platythorax</name>
    <dbReference type="NCBI Taxonomy" id="488582"/>
    <lineage>
        <taxon>Eukaryota</taxon>
        <taxon>Metazoa</taxon>
        <taxon>Ecdysozoa</taxon>
        <taxon>Arthropoda</taxon>
        <taxon>Hexapoda</taxon>
        <taxon>Insecta</taxon>
        <taxon>Pterygota</taxon>
        <taxon>Neoptera</taxon>
        <taxon>Endopterygota</taxon>
        <taxon>Hymenoptera</taxon>
        <taxon>Apocrita</taxon>
        <taxon>Aculeata</taxon>
        <taxon>Formicoidea</taxon>
        <taxon>Formicidae</taxon>
        <taxon>Formicinae</taxon>
        <taxon>Lasius</taxon>
        <taxon>Lasius</taxon>
    </lineage>
</organism>
<proteinExistence type="predicted"/>
<evidence type="ECO:0000313" key="4">
    <source>
        <dbReference type="Proteomes" id="UP001497644"/>
    </source>
</evidence>
<dbReference type="Gene3D" id="1.10.340.70">
    <property type="match status" value="1"/>
</dbReference>
<dbReference type="InterPro" id="IPR050951">
    <property type="entry name" value="Retrovirus_Pol_polyprotein"/>
</dbReference>
<reference evidence="3" key="1">
    <citation type="submission" date="2024-04" db="EMBL/GenBank/DDBJ databases">
        <authorList>
            <consortium name="Molecular Ecology Group"/>
        </authorList>
    </citation>
    <scope>NUCLEOTIDE SEQUENCE</scope>
</reference>
<protein>
    <recommendedName>
        <fullName evidence="1">RNA-directed DNA polymerase</fullName>
        <ecNumber evidence="1">2.7.7.49</ecNumber>
    </recommendedName>
</protein>
<comment type="caution">
    <text evidence="3">The sequence shown here is derived from an EMBL/GenBank/DDBJ whole genome shotgun (WGS) entry which is preliminary data.</text>
</comment>
<name>A0AAV2MYA1_9HYME</name>
<dbReference type="PANTHER" id="PTHR37984">
    <property type="entry name" value="PROTEIN CBG26694"/>
    <property type="match status" value="1"/>
</dbReference>
<dbReference type="InterPro" id="IPR041588">
    <property type="entry name" value="Integrase_H2C2"/>
</dbReference>
<evidence type="ECO:0000313" key="3">
    <source>
        <dbReference type="EMBL" id="CAL1672503.1"/>
    </source>
</evidence>
<accession>A0AAV2MYA1</accession>
<dbReference type="Pfam" id="PF17921">
    <property type="entry name" value="Integrase_H2C2"/>
    <property type="match status" value="1"/>
</dbReference>
<dbReference type="InterPro" id="IPR012337">
    <property type="entry name" value="RNaseH-like_sf"/>
</dbReference>
<dbReference type="PANTHER" id="PTHR37984:SF5">
    <property type="entry name" value="PROTEIN NYNRIN-LIKE"/>
    <property type="match status" value="1"/>
</dbReference>
<dbReference type="SUPFAM" id="SSF53098">
    <property type="entry name" value="Ribonuclease H-like"/>
    <property type="match status" value="1"/>
</dbReference>
<dbReference type="AlphaFoldDB" id="A0AAV2MYA1"/>
<dbReference type="GO" id="GO:0015074">
    <property type="term" value="P:DNA integration"/>
    <property type="evidence" value="ECO:0007669"/>
    <property type="project" value="InterPro"/>
</dbReference>
<dbReference type="EC" id="2.7.7.49" evidence="1"/>
<dbReference type="Gene3D" id="3.30.420.10">
    <property type="entry name" value="Ribonuclease H-like superfamily/Ribonuclease H"/>
    <property type="match status" value="1"/>
</dbReference>